<comment type="caution">
    <text evidence="2">The sequence shown here is derived from an EMBL/GenBank/DDBJ whole genome shotgun (WGS) entry which is preliminary data.</text>
</comment>
<name>A0ABP5QFH2_9MICO</name>
<keyword evidence="3" id="KW-1185">Reference proteome</keyword>
<proteinExistence type="predicted"/>
<dbReference type="RefSeq" id="WP_259479093.1">
    <property type="nucleotide sequence ID" value="NZ_BAAAQY010000004.1"/>
</dbReference>
<evidence type="ECO:0000313" key="3">
    <source>
        <dbReference type="Proteomes" id="UP001500929"/>
    </source>
</evidence>
<evidence type="ECO:0000313" key="2">
    <source>
        <dbReference type="EMBL" id="GAA2231779.1"/>
    </source>
</evidence>
<feature type="transmembrane region" description="Helical" evidence="1">
    <location>
        <begin position="141"/>
        <end position="158"/>
    </location>
</feature>
<keyword evidence="1" id="KW-1133">Transmembrane helix</keyword>
<keyword evidence="1" id="KW-0472">Membrane</keyword>
<dbReference type="Pfam" id="PF09900">
    <property type="entry name" value="DUF2127"/>
    <property type="match status" value="1"/>
</dbReference>
<feature type="transmembrane region" description="Helical" evidence="1">
    <location>
        <begin position="116"/>
        <end position="135"/>
    </location>
</feature>
<organism evidence="2 3">
    <name type="scientific">Herbiconiux moechotypicola</name>
    <dbReference type="NCBI Taxonomy" id="637393"/>
    <lineage>
        <taxon>Bacteria</taxon>
        <taxon>Bacillati</taxon>
        <taxon>Actinomycetota</taxon>
        <taxon>Actinomycetes</taxon>
        <taxon>Micrococcales</taxon>
        <taxon>Microbacteriaceae</taxon>
        <taxon>Herbiconiux</taxon>
    </lineage>
</organism>
<accession>A0ABP5QFH2</accession>
<dbReference type="InterPro" id="IPR021125">
    <property type="entry name" value="DUF2127"/>
</dbReference>
<protein>
    <recommendedName>
        <fullName evidence="4">DUF2127 domain-containing protein</fullName>
    </recommendedName>
</protein>
<feature type="transmembrane region" description="Helical" evidence="1">
    <location>
        <begin position="89"/>
        <end position="109"/>
    </location>
</feature>
<gene>
    <name evidence="2" type="ORF">GCM10009851_15950</name>
</gene>
<dbReference type="EMBL" id="BAAAQY010000004">
    <property type="protein sequence ID" value="GAA2231779.1"/>
    <property type="molecule type" value="Genomic_DNA"/>
</dbReference>
<reference evidence="3" key="1">
    <citation type="journal article" date="2019" name="Int. J. Syst. Evol. Microbiol.">
        <title>The Global Catalogue of Microorganisms (GCM) 10K type strain sequencing project: providing services to taxonomists for standard genome sequencing and annotation.</title>
        <authorList>
            <consortium name="The Broad Institute Genomics Platform"/>
            <consortium name="The Broad Institute Genome Sequencing Center for Infectious Disease"/>
            <person name="Wu L."/>
            <person name="Ma J."/>
        </authorList>
    </citation>
    <scope>NUCLEOTIDE SEQUENCE [LARGE SCALE GENOMIC DNA]</scope>
    <source>
        <strain evidence="3">JCM 16117</strain>
    </source>
</reference>
<evidence type="ECO:0008006" key="4">
    <source>
        <dbReference type="Google" id="ProtNLM"/>
    </source>
</evidence>
<dbReference type="Proteomes" id="UP001500929">
    <property type="component" value="Unassembled WGS sequence"/>
</dbReference>
<sequence length="171" mass="18752">MSDTAAPATELPTAADRRFLVVYRIGLALKGIDGAFELLAGLALLWAPDALARLIAPLAVAETGPHPVLDLIAYWVGRAHHELIAGHHAFIITFLLLHGVVKLALVYCLLRRFHWVYPWALAVLGAFAVYQGVVLVMKPTVGMGLLTVIDLAIIGLVWKEWRMVRRTPHPA</sequence>
<feature type="transmembrane region" description="Helical" evidence="1">
    <location>
        <begin position="27"/>
        <end position="47"/>
    </location>
</feature>
<keyword evidence="1" id="KW-0812">Transmembrane</keyword>
<evidence type="ECO:0000256" key="1">
    <source>
        <dbReference type="SAM" id="Phobius"/>
    </source>
</evidence>